<proteinExistence type="predicted"/>
<accession>A0A2G3PSM0</accession>
<dbReference type="RefSeq" id="WP_099381895.1">
    <property type="nucleotide sequence ID" value="NZ_PEBD01000004.1"/>
</dbReference>
<reference evidence="1 2" key="1">
    <citation type="submission" date="2017-10" db="EMBL/GenBank/DDBJ databases">
        <title>The draft genome sequence of Williamsia sp. BULT 1.1 isolated from the semi-arid grassland soils from South Africa.</title>
        <authorList>
            <person name="Kabwe M.H."/>
            <person name="Govender N."/>
            <person name="Mutseka Lunga P."/>
            <person name="Vikram S."/>
            <person name="Makhalanyane T.P."/>
        </authorList>
    </citation>
    <scope>NUCLEOTIDE SEQUENCE [LARGE SCALE GENOMIC DNA]</scope>
    <source>
        <strain evidence="1 2">BULT 1.1</strain>
    </source>
</reference>
<dbReference type="Proteomes" id="UP000225108">
    <property type="component" value="Unassembled WGS sequence"/>
</dbReference>
<organism evidence="1 2">
    <name type="scientific">Williamsia marianensis</name>
    <dbReference type="NCBI Taxonomy" id="85044"/>
    <lineage>
        <taxon>Bacteria</taxon>
        <taxon>Bacillati</taxon>
        <taxon>Actinomycetota</taxon>
        <taxon>Actinomycetes</taxon>
        <taxon>Mycobacteriales</taxon>
        <taxon>Nocardiaceae</taxon>
        <taxon>Williamsia</taxon>
    </lineage>
</organism>
<comment type="caution">
    <text evidence="1">The sequence shown here is derived from an EMBL/GenBank/DDBJ whole genome shotgun (WGS) entry which is preliminary data.</text>
</comment>
<gene>
    <name evidence="1" type="ORF">CSW57_06525</name>
</gene>
<dbReference type="InterPro" id="IPR017853">
    <property type="entry name" value="GH"/>
</dbReference>
<dbReference type="Gene3D" id="3.20.20.80">
    <property type="entry name" value="Glycosidases"/>
    <property type="match status" value="1"/>
</dbReference>
<dbReference type="AlphaFoldDB" id="A0A2G3PSM0"/>
<name>A0A2G3PSM0_WILMA</name>
<dbReference type="SUPFAM" id="SSF51445">
    <property type="entry name" value="(Trans)glycosidases"/>
    <property type="match status" value="1"/>
</dbReference>
<evidence type="ECO:0000313" key="2">
    <source>
        <dbReference type="Proteomes" id="UP000225108"/>
    </source>
</evidence>
<evidence type="ECO:0000313" key="1">
    <source>
        <dbReference type="EMBL" id="PHV68804.1"/>
    </source>
</evidence>
<dbReference type="EMBL" id="PEBD01000004">
    <property type="protein sequence ID" value="PHV68804.1"/>
    <property type="molecule type" value="Genomic_DNA"/>
</dbReference>
<sequence length="383" mass="41191">MSRVEINVPGTRRRLPGRFVLAVLTSVLAVVVGTAGCGSSDRDDPTTDSPRVATSARGLTLDGKPWWPVGFAAYQLGTDWQLNEGCGAQVDLNKYFASLPPNAVTRFNLFSSFATDKDTGEIDFARLDQIFKEAADHDQMLVAVLSAGEGACEDFEFKDHSWFADRWDDPATDDSPMAYASWLDTAVARWGNSRALAGWELVGEAEPSNCNDSRCSWQNRLCPPRSAEVLRKFFDVAGARLRALDPDTPIWAGLAGGGQCGSRGDEYQYVAASPGIDVLDYHDYGPRGEPLPGTATDGLQRRIQQAGLVGKPLVVAEMGQMAGSCGPLQGRADDLTRKITAQRAAGTAGALFWAFVPDPRLGECTLDIGPGDPIFAVIRAMSP</sequence>
<protein>
    <submittedName>
        <fullName evidence="1">Beta-mannosidase</fullName>
    </submittedName>
</protein>